<keyword evidence="3" id="KW-1185">Reference proteome</keyword>
<comment type="caution">
    <text evidence="2">The sequence shown here is derived from an EMBL/GenBank/DDBJ whole genome shotgun (WGS) entry which is preliminary data.</text>
</comment>
<feature type="region of interest" description="Disordered" evidence="1">
    <location>
        <begin position="1"/>
        <end position="38"/>
    </location>
</feature>
<accession>A0AAE3IUG3</accession>
<dbReference type="AlphaFoldDB" id="A0AAE3IUG3"/>
<gene>
    <name evidence="2" type="ORF">OEV98_05730</name>
</gene>
<organism evidence="2 3">
    <name type="scientific">Perspicuibacillus lycopersici</name>
    <dbReference type="NCBI Taxonomy" id="1325689"/>
    <lineage>
        <taxon>Bacteria</taxon>
        <taxon>Bacillati</taxon>
        <taxon>Bacillota</taxon>
        <taxon>Bacilli</taxon>
        <taxon>Bacillales</taxon>
        <taxon>Bacillaceae</taxon>
        <taxon>Perspicuibacillus</taxon>
    </lineage>
</organism>
<feature type="compositionally biased region" description="Basic and acidic residues" evidence="1">
    <location>
        <begin position="1"/>
        <end position="19"/>
    </location>
</feature>
<reference evidence="2" key="1">
    <citation type="submission" date="2022-10" db="EMBL/GenBank/DDBJ databases">
        <title>Description of Fervidibacillus gen. nov. in the family Fervidibacillaceae fam. nov. with two species, Fervidibacillus albus sp. nov., and Fervidibacillus halotolerans sp. nov., isolated from tidal flat sediments.</title>
        <authorList>
            <person name="Kwon K.K."/>
            <person name="Yang S.-H."/>
        </authorList>
    </citation>
    <scope>NUCLEOTIDE SEQUENCE</scope>
    <source>
        <strain evidence="2">JCM 19140</strain>
    </source>
</reference>
<proteinExistence type="predicted"/>
<evidence type="ECO:0000313" key="3">
    <source>
        <dbReference type="Proteomes" id="UP001209318"/>
    </source>
</evidence>
<name>A0AAE3IUG3_9BACI</name>
<feature type="compositionally biased region" description="Basic and acidic residues" evidence="1">
    <location>
        <begin position="26"/>
        <end position="38"/>
    </location>
</feature>
<dbReference type="Proteomes" id="UP001209318">
    <property type="component" value="Unassembled WGS sequence"/>
</dbReference>
<evidence type="ECO:0000256" key="1">
    <source>
        <dbReference type="SAM" id="MobiDB-lite"/>
    </source>
</evidence>
<protein>
    <submittedName>
        <fullName evidence="2">Uncharacterized protein</fullName>
    </submittedName>
</protein>
<evidence type="ECO:0000313" key="2">
    <source>
        <dbReference type="EMBL" id="MCU9613049.1"/>
    </source>
</evidence>
<dbReference type="EMBL" id="JAOUSF010000002">
    <property type="protein sequence ID" value="MCU9613049.1"/>
    <property type="molecule type" value="Genomic_DNA"/>
</dbReference>
<sequence length="60" mass="7356">MIDSINRKVSKESIGKPFDRQYQQESEQREQSESILERRQVDSRKRIYSNPHLNYFYPHL</sequence>
<dbReference type="RefSeq" id="WP_263072257.1">
    <property type="nucleotide sequence ID" value="NZ_JAOUSF010000002.1"/>
</dbReference>